<dbReference type="InterPro" id="IPR037038">
    <property type="entry name" value="HepT-like_sf"/>
</dbReference>
<organism evidence="5 6">
    <name type="scientific">Fictibacillus aquaticus</name>
    <dbReference type="NCBI Taxonomy" id="2021314"/>
    <lineage>
        <taxon>Bacteria</taxon>
        <taxon>Bacillati</taxon>
        <taxon>Bacillota</taxon>
        <taxon>Bacilli</taxon>
        <taxon>Bacillales</taxon>
        <taxon>Fictibacillaceae</taxon>
        <taxon>Fictibacillus</taxon>
    </lineage>
</organism>
<evidence type="ECO:0008006" key="7">
    <source>
        <dbReference type="Google" id="ProtNLM"/>
    </source>
</evidence>
<gene>
    <name evidence="5" type="ORF">CGZ90_19590</name>
</gene>
<dbReference type="Proteomes" id="UP000215059">
    <property type="component" value="Unassembled WGS sequence"/>
</dbReference>
<dbReference type="AlphaFoldDB" id="A0A235F544"/>
<keyword evidence="6" id="KW-1185">Reference proteome</keyword>
<comment type="similarity">
    <text evidence="4">Belongs to the HepT RNase toxin family.</text>
</comment>
<keyword evidence="3" id="KW-0378">Hydrolase</keyword>
<evidence type="ECO:0000256" key="1">
    <source>
        <dbReference type="ARBA" id="ARBA00022649"/>
    </source>
</evidence>
<dbReference type="EMBL" id="NOII01000064">
    <property type="protein sequence ID" value="OYD56047.1"/>
    <property type="molecule type" value="Genomic_DNA"/>
</dbReference>
<keyword evidence="2" id="KW-0540">Nuclease</keyword>
<evidence type="ECO:0000256" key="3">
    <source>
        <dbReference type="ARBA" id="ARBA00022801"/>
    </source>
</evidence>
<dbReference type="Gene3D" id="1.20.120.580">
    <property type="entry name" value="bsu32300-like"/>
    <property type="match status" value="1"/>
</dbReference>
<keyword evidence="1" id="KW-1277">Toxin-antitoxin system</keyword>
<name>A0A235F544_9BACL</name>
<evidence type="ECO:0000256" key="2">
    <source>
        <dbReference type="ARBA" id="ARBA00022722"/>
    </source>
</evidence>
<dbReference type="GO" id="GO:0016787">
    <property type="term" value="F:hydrolase activity"/>
    <property type="evidence" value="ECO:0007669"/>
    <property type="project" value="UniProtKB-KW"/>
</dbReference>
<dbReference type="InterPro" id="IPR008201">
    <property type="entry name" value="HepT-like"/>
</dbReference>
<dbReference type="InterPro" id="IPR052379">
    <property type="entry name" value="Type_VII_TA_RNase"/>
</dbReference>
<evidence type="ECO:0000256" key="4">
    <source>
        <dbReference type="ARBA" id="ARBA00024207"/>
    </source>
</evidence>
<evidence type="ECO:0000313" key="6">
    <source>
        <dbReference type="Proteomes" id="UP000215059"/>
    </source>
</evidence>
<comment type="caution">
    <text evidence="5">The sequence shown here is derived from an EMBL/GenBank/DDBJ whole genome shotgun (WGS) entry which is preliminary data.</text>
</comment>
<proteinExistence type="inferred from homology"/>
<dbReference type="Pfam" id="PF01934">
    <property type="entry name" value="HepT-like"/>
    <property type="match status" value="1"/>
</dbReference>
<dbReference type="RefSeq" id="WP_094254179.1">
    <property type="nucleotide sequence ID" value="NZ_JBHLXL010000001.1"/>
</dbReference>
<dbReference type="GO" id="GO:0004540">
    <property type="term" value="F:RNA nuclease activity"/>
    <property type="evidence" value="ECO:0007669"/>
    <property type="project" value="InterPro"/>
</dbReference>
<dbReference type="PANTHER" id="PTHR33397">
    <property type="entry name" value="UPF0331 PROTEIN YUTE"/>
    <property type="match status" value="1"/>
</dbReference>
<dbReference type="GO" id="GO:0110001">
    <property type="term" value="C:toxin-antitoxin complex"/>
    <property type="evidence" value="ECO:0007669"/>
    <property type="project" value="InterPro"/>
</dbReference>
<sequence length="147" mass="16957">MYFVDRKKIEQHLQYMEQLLQHFNGLSLSEDHVSRYALERIGHLLIECMMDAGNSIIDGFIMRDPGSFEDILDIMDDEKVIPSQEAASLKHVVALRKQLVQDYVAVEHQQVQEVIQINMDALQSFTKHVRAYLENELGPVSAFLPEN</sequence>
<reference evidence="5 6" key="1">
    <citation type="submission" date="2017-07" db="EMBL/GenBank/DDBJ databases">
        <title>Fictibacillus sp. nov. GDSW-R2A3 Genome sequencing and assembly.</title>
        <authorList>
            <person name="Mayilraj S."/>
        </authorList>
    </citation>
    <scope>NUCLEOTIDE SEQUENCE [LARGE SCALE GENOMIC DNA]</scope>
    <source>
        <strain evidence="5 6">GDSW-R2A3</strain>
    </source>
</reference>
<protein>
    <recommendedName>
        <fullName evidence="7">DUF86 domain-containing protein</fullName>
    </recommendedName>
</protein>
<evidence type="ECO:0000313" key="5">
    <source>
        <dbReference type="EMBL" id="OYD56047.1"/>
    </source>
</evidence>
<dbReference type="OrthoDB" id="2375467at2"/>
<accession>A0A235F544</accession>
<dbReference type="PANTHER" id="PTHR33397:SF5">
    <property type="entry name" value="RNASE YUTE-RELATED"/>
    <property type="match status" value="1"/>
</dbReference>